<keyword evidence="2" id="KW-1185">Reference proteome</keyword>
<reference evidence="1 2" key="1">
    <citation type="submission" date="2019-08" db="EMBL/GenBank/DDBJ databases">
        <title>Whole genome sequencing of chitin degrading bacteria Chitinophaga pinensis YS16.</title>
        <authorList>
            <person name="Singh R.P."/>
            <person name="Manchanda G."/>
            <person name="Maurya I.K."/>
            <person name="Joshi N.K."/>
            <person name="Srivastava A.K."/>
        </authorList>
    </citation>
    <scope>NUCLEOTIDE SEQUENCE [LARGE SCALE GENOMIC DNA]</scope>
    <source>
        <strain evidence="1 2">YS-16</strain>
    </source>
</reference>
<name>A0A5C6LWP1_9BACT</name>
<evidence type="ECO:0000313" key="2">
    <source>
        <dbReference type="Proteomes" id="UP000318815"/>
    </source>
</evidence>
<evidence type="ECO:0000313" key="1">
    <source>
        <dbReference type="EMBL" id="TWW00089.1"/>
    </source>
</evidence>
<dbReference type="AlphaFoldDB" id="A0A5C6LWP1"/>
<dbReference type="EMBL" id="VOHS01000010">
    <property type="protein sequence ID" value="TWW00089.1"/>
    <property type="molecule type" value="Genomic_DNA"/>
</dbReference>
<sequence length="147" mass="17028">MYDRLFGNRKHTRDIVNYYQLTTQLSDTLYDPSFYFDSTHSDRREALDILLLTHKADQYNLGDDRMRLDYTAKKMVLADSLKATVTAINKSGKKKNPISLMFFDYSKSVNQIGITDSEGTFYLSAENLSIGQRFLLNIFLKKNTVLM</sequence>
<accession>A0A5C6LWP1</accession>
<comment type="caution">
    <text evidence="1">The sequence shown here is derived from an EMBL/GenBank/DDBJ whole genome shotgun (WGS) entry which is preliminary data.</text>
</comment>
<organism evidence="1 2">
    <name type="scientific">Chitinophaga pinensis</name>
    <dbReference type="NCBI Taxonomy" id="79329"/>
    <lineage>
        <taxon>Bacteria</taxon>
        <taxon>Pseudomonadati</taxon>
        <taxon>Bacteroidota</taxon>
        <taxon>Chitinophagia</taxon>
        <taxon>Chitinophagales</taxon>
        <taxon>Chitinophagaceae</taxon>
        <taxon>Chitinophaga</taxon>
    </lineage>
</organism>
<dbReference type="Proteomes" id="UP000318815">
    <property type="component" value="Unassembled WGS sequence"/>
</dbReference>
<protein>
    <submittedName>
        <fullName evidence="1">Uncharacterized protein</fullName>
    </submittedName>
</protein>
<proteinExistence type="predicted"/>
<dbReference type="RefSeq" id="WP_146305355.1">
    <property type="nucleotide sequence ID" value="NZ_VOHS01000010.1"/>
</dbReference>
<gene>
    <name evidence="1" type="ORF">FEF09_12115</name>
</gene>